<dbReference type="EMBL" id="AOKF01001943">
    <property type="protein sequence ID" value="EPN56124.1"/>
    <property type="molecule type" value="Genomic_DNA"/>
</dbReference>
<keyword evidence="1" id="KW-0812">Transmembrane</keyword>
<gene>
    <name evidence="2" type="ORF">A245_22644</name>
</gene>
<reference evidence="2 3" key="1">
    <citation type="journal article" date="2013" name="PLoS Pathog.">
        <title>Genomic analysis of the Kiwifruit pathogen Pseudomonas syringae pv. actinidiae provides insight into the origins of an emergent plant disease.</title>
        <authorList>
            <person name="McCann H.C."/>
            <person name="Rikkerink E.H."/>
            <person name="Bertels F."/>
            <person name="Fiers M."/>
            <person name="Lu A."/>
            <person name="Rees-George J."/>
            <person name="Andersen M.T."/>
            <person name="Gleave A.P."/>
            <person name="Haubold B."/>
            <person name="Wohlers M.W."/>
            <person name="Guttman D.S."/>
            <person name="Wang P.W."/>
            <person name="Straub C."/>
            <person name="Vanneste J.L."/>
            <person name="Rainey P.B."/>
            <person name="Templeton M.D."/>
        </authorList>
    </citation>
    <scope>NUCLEOTIDE SEQUENCE [LARGE SCALE GENOMIC DNA]</scope>
    <source>
        <strain evidence="2 3">ICMP 19096</strain>
    </source>
</reference>
<sequence>MAIFVMPLLYLYYILAFWFVCKVSLWGYSRNVRKIHFVIRFLCLLFIFYGSELYSYAEWKVACATMAGLHVYSKQPVQGFFYARIRHIEAKDFLDDGYSFIEGAEIARFEPTTDQIYRFYKGIDGSLSKEAIKTLQSAYGYEYQQIKMLGGGKINKKIVKEVDTNDVLGELVSVQYSGGLVQDLLYSFFFSADQVGRSAQCAGDSNGKNIIEEVIPPILNR</sequence>
<keyword evidence="1" id="KW-0472">Membrane</keyword>
<accession>A0A656JUW6</accession>
<proteinExistence type="predicted"/>
<organism evidence="2 3">
    <name type="scientific">Pseudomonas syringae pv. actinidiae ICMP 19096</name>
    <dbReference type="NCBI Taxonomy" id="1194405"/>
    <lineage>
        <taxon>Bacteria</taxon>
        <taxon>Pseudomonadati</taxon>
        <taxon>Pseudomonadota</taxon>
        <taxon>Gammaproteobacteria</taxon>
        <taxon>Pseudomonadales</taxon>
        <taxon>Pseudomonadaceae</taxon>
        <taxon>Pseudomonas</taxon>
        <taxon>Pseudomonas syringae</taxon>
    </lineage>
</organism>
<evidence type="ECO:0000256" key="1">
    <source>
        <dbReference type="SAM" id="Phobius"/>
    </source>
</evidence>
<comment type="caution">
    <text evidence="2">The sequence shown here is derived from an EMBL/GenBank/DDBJ whole genome shotgun (WGS) entry which is preliminary data.</text>
</comment>
<feature type="transmembrane region" description="Helical" evidence="1">
    <location>
        <begin position="37"/>
        <end position="57"/>
    </location>
</feature>
<feature type="transmembrane region" description="Helical" evidence="1">
    <location>
        <begin position="6"/>
        <end position="25"/>
    </location>
</feature>
<keyword evidence="1" id="KW-1133">Transmembrane helix</keyword>
<name>A0A656JUW6_PSESF</name>
<dbReference type="AlphaFoldDB" id="A0A656JUW6"/>
<dbReference type="Proteomes" id="UP000018849">
    <property type="component" value="Unassembled WGS sequence"/>
</dbReference>
<evidence type="ECO:0000313" key="3">
    <source>
        <dbReference type="Proteomes" id="UP000018849"/>
    </source>
</evidence>
<protein>
    <submittedName>
        <fullName evidence="2">Uncharacterized protein</fullName>
    </submittedName>
</protein>
<evidence type="ECO:0000313" key="2">
    <source>
        <dbReference type="EMBL" id="EPN56124.1"/>
    </source>
</evidence>